<gene>
    <name evidence="2" type="ORF">SAMN04487992_106157</name>
</gene>
<keyword evidence="3" id="KW-1185">Reference proteome</keyword>
<protein>
    <submittedName>
        <fullName evidence="2">PKD domain-containing protein</fullName>
    </submittedName>
</protein>
<name>A0A1G7HMJ2_9FLAO</name>
<dbReference type="SMART" id="SM00089">
    <property type="entry name" value="PKD"/>
    <property type="match status" value="1"/>
</dbReference>
<dbReference type="PROSITE" id="PS50093">
    <property type="entry name" value="PKD"/>
    <property type="match status" value="1"/>
</dbReference>
<dbReference type="CDD" id="cd00146">
    <property type="entry name" value="PKD"/>
    <property type="match status" value="1"/>
</dbReference>
<dbReference type="InterPro" id="IPR022409">
    <property type="entry name" value="PKD/Chitinase_dom"/>
</dbReference>
<reference evidence="3" key="1">
    <citation type="submission" date="2016-10" db="EMBL/GenBank/DDBJ databases">
        <authorList>
            <person name="Varghese N."/>
            <person name="Submissions S."/>
        </authorList>
    </citation>
    <scope>NUCLEOTIDE SEQUENCE [LARGE SCALE GENOMIC DNA]</scope>
    <source>
        <strain evidence="3">DSM 24729</strain>
    </source>
</reference>
<evidence type="ECO:0000259" key="1">
    <source>
        <dbReference type="PROSITE" id="PS50093"/>
    </source>
</evidence>
<evidence type="ECO:0000313" key="3">
    <source>
        <dbReference type="Proteomes" id="UP000182114"/>
    </source>
</evidence>
<proteinExistence type="predicted"/>
<organism evidence="2 3">
    <name type="scientific">Cellulophaga baltica</name>
    <dbReference type="NCBI Taxonomy" id="76594"/>
    <lineage>
        <taxon>Bacteria</taxon>
        <taxon>Pseudomonadati</taxon>
        <taxon>Bacteroidota</taxon>
        <taxon>Flavobacteriia</taxon>
        <taxon>Flavobacteriales</taxon>
        <taxon>Flavobacteriaceae</taxon>
        <taxon>Cellulophaga</taxon>
    </lineage>
</organism>
<dbReference type="Pfam" id="PF18911">
    <property type="entry name" value="PKD_4"/>
    <property type="match status" value="1"/>
</dbReference>
<feature type="non-terminal residue" evidence="2">
    <location>
        <position position="1"/>
    </location>
</feature>
<sequence length="341" mass="34818">SGTNISLTLPAGTDVTALSPSITHTGASINPTSGVAQDFTSPVSYTVTAADGTTQVYSVTVTAPALSSTKAITAFTIGTVNGIITGTNISLTLPAGTDVTSLIPNVIYTGISVSPLNNVAQNFTNPVVYTITAADASTQEYTVTVIVPAANQAPTAVATSVQRTGISQYIFDFAGDSSSDPDSNPITYLWDFGDGGSSTEVNPNHTYTTTGVYNASLTVSDGSLTNTSSFTVNARDFVIFTEGSNISDTFGTGSISVTGDLIITGSPTIFTLAATLITGVGANSNATFIIGSTQYNANTSNTSVPGLRNTISYSSGIYTYTLSVINTSGNSGIIRAVVTYP</sequence>
<dbReference type="InterPro" id="IPR000601">
    <property type="entry name" value="PKD_dom"/>
</dbReference>
<dbReference type="RefSeq" id="WP_175444431.1">
    <property type="nucleotide sequence ID" value="NZ_FNBD01000006.1"/>
</dbReference>
<dbReference type="AlphaFoldDB" id="A0A1G7HMJ2"/>
<dbReference type="InterPro" id="IPR035986">
    <property type="entry name" value="PKD_dom_sf"/>
</dbReference>
<dbReference type="InterPro" id="IPR013783">
    <property type="entry name" value="Ig-like_fold"/>
</dbReference>
<dbReference type="Gene3D" id="2.60.40.2340">
    <property type="match status" value="2"/>
</dbReference>
<accession>A0A1G7HMJ2</accession>
<dbReference type="Gene3D" id="2.60.40.10">
    <property type="entry name" value="Immunoglobulins"/>
    <property type="match status" value="1"/>
</dbReference>
<dbReference type="Proteomes" id="UP000182114">
    <property type="component" value="Unassembled WGS sequence"/>
</dbReference>
<evidence type="ECO:0000313" key="2">
    <source>
        <dbReference type="EMBL" id="SDF01454.1"/>
    </source>
</evidence>
<dbReference type="EMBL" id="FNBD01000006">
    <property type="protein sequence ID" value="SDF01454.1"/>
    <property type="molecule type" value="Genomic_DNA"/>
</dbReference>
<dbReference type="SUPFAM" id="SSF49299">
    <property type="entry name" value="PKD domain"/>
    <property type="match status" value="1"/>
</dbReference>
<feature type="domain" description="PKD" evidence="1">
    <location>
        <begin position="154"/>
        <end position="232"/>
    </location>
</feature>